<dbReference type="Pfam" id="PF00015">
    <property type="entry name" value="MCPsignal"/>
    <property type="match status" value="1"/>
</dbReference>
<keyword evidence="3" id="KW-0488">Methylation</keyword>
<accession>A0ABN7QHB3</accession>
<dbReference type="InterPro" id="IPR033480">
    <property type="entry name" value="sCache_2"/>
</dbReference>
<keyword evidence="6 10" id="KW-0472">Membrane</keyword>
<feature type="coiled-coil region" evidence="9">
    <location>
        <begin position="383"/>
        <end position="438"/>
    </location>
</feature>
<dbReference type="InterPro" id="IPR051310">
    <property type="entry name" value="MCP_chemotaxis"/>
</dbReference>
<sequence length="470" mass="50320">MSIIQKYADAAEKGQINKDDAQRGALSQLRAMRFGDAGYLLITDTSTNVIMHPIKPELEGTNLRSLKDPNGRPIFRDGAELARSGGGYTSYLWPKPGHQKPVEKISCVGYFASWDWSISTGLYTDDIDEAFRRSLLSWSLLLVAMAGALSAVMLLIFRKIKQDLGGEPAYAVEIVGNIANGNLTVDVNARSGDRDSLLASMGRMQKNLWSTLGRIREGADAITSAASQIAAGNTDLSARTEEQAVSLQQAAANIAQLTQTVKQTADNAREANALATNAADMAGSGNDAVLGMVASIREISSSSAAISEITGLIEEIAFQTNILALNAAVEAARAGQHGRGFAVVAAEVRSLAKRASIAAKEIKNLIESSVMLVQDSSKQAAEVTEVKERVKQAIRQVSDLVNEISAASGEQSQGIEQVNEAVHRMDEMTQRNAALVEQSAASAHSMFEQATNLVRSVSVFKLEREMQPVP</sequence>
<dbReference type="Gene3D" id="1.10.287.950">
    <property type="entry name" value="Methyl-accepting chemotaxis protein"/>
    <property type="match status" value="1"/>
</dbReference>
<evidence type="ECO:0000256" key="10">
    <source>
        <dbReference type="SAM" id="Phobius"/>
    </source>
</evidence>
<comment type="similarity">
    <text evidence="7">Belongs to the methyl-accepting chemotaxis (MCP) protein family.</text>
</comment>
<comment type="caution">
    <text evidence="12">The sequence shown here is derived from an EMBL/GenBank/DDBJ whole genome shotgun (WGS) entry which is preliminary data.</text>
</comment>
<evidence type="ECO:0000256" key="5">
    <source>
        <dbReference type="ARBA" id="ARBA00022989"/>
    </source>
</evidence>
<dbReference type="SMART" id="SM00283">
    <property type="entry name" value="MA"/>
    <property type="match status" value="1"/>
</dbReference>
<dbReference type="Proteomes" id="UP000672657">
    <property type="component" value="Unassembled WGS sequence"/>
</dbReference>
<feature type="domain" description="Methyl-accepting transducer" evidence="11">
    <location>
        <begin position="218"/>
        <end position="447"/>
    </location>
</feature>
<keyword evidence="13" id="KW-1185">Reference proteome</keyword>
<feature type="coiled-coil region" evidence="9">
    <location>
        <begin position="247"/>
        <end position="274"/>
    </location>
</feature>
<reference evidence="12 13" key="1">
    <citation type="submission" date="2021-03" db="EMBL/GenBank/DDBJ databases">
        <authorList>
            <person name="Peeters C."/>
        </authorList>
    </citation>
    <scope>NUCLEOTIDE SEQUENCE [LARGE SCALE GENOMIC DNA]</scope>
    <source>
        <strain evidence="12 13">LMG 26411</strain>
    </source>
</reference>
<dbReference type="SMART" id="SM01049">
    <property type="entry name" value="Cache_2"/>
    <property type="match status" value="1"/>
</dbReference>
<evidence type="ECO:0000256" key="4">
    <source>
        <dbReference type="ARBA" id="ARBA00022692"/>
    </source>
</evidence>
<keyword evidence="2" id="KW-1003">Cell membrane</keyword>
<dbReference type="PRINTS" id="PR00260">
    <property type="entry name" value="CHEMTRNSDUCR"/>
</dbReference>
<name>A0ABN7QHB3_9BURK</name>
<evidence type="ECO:0000256" key="3">
    <source>
        <dbReference type="ARBA" id="ARBA00022481"/>
    </source>
</evidence>
<keyword evidence="5 10" id="KW-1133">Transmembrane helix</keyword>
<dbReference type="PANTHER" id="PTHR43531:SF14">
    <property type="entry name" value="METHYL-ACCEPTING CHEMOTAXIS PROTEIN I-RELATED"/>
    <property type="match status" value="1"/>
</dbReference>
<feature type="transmembrane region" description="Helical" evidence="10">
    <location>
        <begin position="135"/>
        <end position="157"/>
    </location>
</feature>
<organism evidence="12 13">
    <name type="scientific">Cupriavidus numazuensis</name>
    <dbReference type="NCBI Taxonomy" id="221992"/>
    <lineage>
        <taxon>Bacteria</taxon>
        <taxon>Pseudomonadati</taxon>
        <taxon>Pseudomonadota</taxon>
        <taxon>Betaproteobacteria</taxon>
        <taxon>Burkholderiales</taxon>
        <taxon>Burkholderiaceae</taxon>
        <taxon>Cupriavidus</taxon>
    </lineage>
</organism>
<dbReference type="PANTHER" id="PTHR43531">
    <property type="entry name" value="PROTEIN ICFG"/>
    <property type="match status" value="1"/>
</dbReference>
<evidence type="ECO:0000256" key="6">
    <source>
        <dbReference type="ARBA" id="ARBA00023136"/>
    </source>
</evidence>
<evidence type="ECO:0000256" key="8">
    <source>
        <dbReference type="PROSITE-ProRule" id="PRU00284"/>
    </source>
</evidence>
<comment type="subcellular location">
    <subcellularLocation>
        <location evidence="1">Cell membrane</location>
        <topology evidence="1">Multi-pass membrane protein</topology>
    </subcellularLocation>
</comment>
<protein>
    <recommendedName>
        <fullName evidence="11">Methyl-accepting transducer domain-containing protein</fullName>
    </recommendedName>
</protein>
<keyword evidence="9" id="KW-0175">Coiled coil</keyword>
<evidence type="ECO:0000256" key="7">
    <source>
        <dbReference type="ARBA" id="ARBA00029447"/>
    </source>
</evidence>
<keyword evidence="4 10" id="KW-0812">Transmembrane</keyword>
<dbReference type="Gene3D" id="3.30.450.20">
    <property type="entry name" value="PAS domain"/>
    <property type="match status" value="1"/>
</dbReference>
<gene>
    <name evidence="12" type="ORF">LMG26411_08025</name>
</gene>
<evidence type="ECO:0000256" key="2">
    <source>
        <dbReference type="ARBA" id="ARBA00022475"/>
    </source>
</evidence>
<evidence type="ECO:0000313" key="12">
    <source>
        <dbReference type="EMBL" id="CAG2161137.1"/>
    </source>
</evidence>
<dbReference type="SUPFAM" id="SSF58104">
    <property type="entry name" value="Methyl-accepting chemotaxis protein (MCP) signaling domain"/>
    <property type="match status" value="1"/>
</dbReference>
<evidence type="ECO:0000256" key="1">
    <source>
        <dbReference type="ARBA" id="ARBA00004651"/>
    </source>
</evidence>
<keyword evidence="8" id="KW-0807">Transducer</keyword>
<proteinExistence type="inferred from homology"/>
<dbReference type="PROSITE" id="PS50111">
    <property type="entry name" value="CHEMOTAXIS_TRANSDUC_2"/>
    <property type="match status" value="1"/>
</dbReference>
<evidence type="ECO:0000256" key="9">
    <source>
        <dbReference type="SAM" id="Coils"/>
    </source>
</evidence>
<evidence type="ECO:0000259" key="11">
    <source>
        <dbReference type="PROSITE" id="PS50111"/>
    </source>
</evidence>
<evidence type="ECO:0000313" key="13">
    <source>
        <dbReference type="Proteomes" id="UP000672657"/>
    </source>
</evidence>
<dbReference type="EMBL" id="CAJPVI010000109">
    <property type="protein sequence ID" value="CAG2161137.1"/>
    <property type="molecule type" value="Genomic_DNA"/>
</dbReference>
<dbReference type="InterPro" id="IPR004089">
    <property type="entry name" value="MCPsignal_dom"/>
</dbReference>
<dbReference type="InterPro" id="IPR004090">
    <property type="entry name" value="Chemotax_Me-accpt_rcpt"/>
</dbReference>
<dbReference type="Pfam" id="PF17200">
    <property type="entry name" value="sCache_2"/>
    <property type="match status" value="1"/>
</dbReference>